<dbReference type="GO" id="GO:0003677">
    <property type="term" value="F:DNA binding"/>
    <property type="evidence" value="ECO:0007669"/>
    <property type="project" value="InterPro"/>
</dbReference>
<evidence type="ECO:0000313" key="2">
    <source>
        <dbReference type="EMBL" id="MBU7598532.1"/>
    </source>
</evidence>
<dbReference type="AlphaFoldDB" id="A0A949JEE7"/>
<dbReference type="SUPFAM" id="SSF47413">
    <property type="entry name" value="lambda repressor-like DNA-binding domains"/>
    <property type="match status" value="1"/>
</dbReference>
<dbReference type="Proteomes" id="UP000694501">
    <property type="component" value="Unassembled WGS sequence"/>
</dbReference>
<proteinExistence type="predicted"/>
<dbReference type="CDD" id="cd00093">
    <property type="entry name" value="HTH_XRE"/>
    <property type="match status" value="1"/>
</dbReference>
<evidence type="ECO:0000313" key="3">
    <source>
        <dbReference type="Proteomes" id="UP000694501"/>
    </source>
</evidence>
<dbReference type="InterPro" id="IPR011990">
    <property type="entry name" value="TPR-like_helical_dom_sf"/>
</dbReference>
<dbReference type="InterPro" id="IPR010982">
    <property type="entry name" value="Lambda_DNA-bd_dom_sf"/>
</dbReference>
<dbReference type="SMART" id="SM00530">
    <property type="entry name" value="HTH_XRE"/>
    <property type="match status" value="1"/>
</dbReference>
<dbReference type="Gene3D" id="1.25.40.10">
    <property type="entry name" value="Tetratricopeptide repeat domain"/>
    <property type="match status" value="1"/>
</dbReference>
<keyword evidence="3" id="KW-1185">Reference proteome</keyword>
<organism evidence="2 3">
    <name type="scientific">Streptomyces tardus</name>
    <dbReference type="NCBI Taxonomy" id="2780544"/>
    <lineage>
        <taxon>Bacteria</taxon>
        <taxon>Bacillati</taxon>
        <taxon>Actinomycetota</taxon>
        <taxon>Actinomycetes</taxon>
        <taxon>Kitasatosporales</taxon>
        <taxon>Streptomycetaceae</taxon>
        <taxon>Streptomyces</taxon>
    </lineage>
</organism>
<sequence>MTEYRPPTALPGVFLNREDVKIAVAAHDFGTVFRLARSELGISYSKIAAECDIKPERVGLLARGRGNITSFEKVARISDALRIPGRLLGLAARDWETNESSCPASCASPDANTATSEGGTVKRRHFFRATAGAGMAVGFSDLDRIVVGQQIGHSIPSQLRRRTTRLRRLDDVLGGGDTYRIYLGEYQATKRMARECDYSERTGRELLSVLAEQAQQAGWAAFDGGKHADASGLYEESYRAATEAGDKALAGNALAFLAYQKSNGSREAGVEFAIRSCRTAGTGAPRGVRALLHERLAWAHALAGQPRETAEALDAAEAALNDDDGEPQPDWAAWVDQTEIKIMTGRCWAELRRPLRAVPVLEEALREYDDTHARDKSLYLSWLADSYLNAGEIEQSAAVTGRALDLCAGVASVRPRARLAPVLARLGEHRDLSTVADVLERARS</sequence>
<dbReference type="RefSeq" id="WP_211043694.1">
    <property type="nucleotide sequence ID" value="NZ_JAELVF020000001.1"/>
</dbReference>
<comment type="caution">
    <text evidence="2">The sequence shown here is derived from an EMBL/GenBank/DDBJ whole genome shotgun (WGS) entry which is preliminary data.</text>
</comment>
<accession>A0A949JEE7</accession>
<name>A0A949JEE7_9ACTN</name>
<feature type="domain" description="HTH cro/C1-type" evidence="1">
    <location>
        <begin position="32"/>
        <end position="88"/>
    </location>
</feature>
<dbReference type="InterPro" id="IPR001387">
    <property type="entry name" value="Cro/C1-type_HTH"/>
</dbReference>
<dbReference type="SUPFAM" id="SSF48452">
    <property type="entry name" value="TPR-like"/>
    <property type="match status" value="1"/>
</dbReference>
<dbReference type="EMBL" id="JAELVF020000001">
    <property type="protein sequence ID" value="MBU7598532.1"/>
    <property type="molecule type" value="Genomic_DNA"/>
</dbReference>
<gene>
    <name evidence="2" type="ORF">JGS22_013140</name>
</gene>
<reference evidence="2" key="1">
    <citation type="submission" date="2021-06" db="EMBL/GenBank/DDBJ databases">
        <title>Sequencing of actinobacteria type strains.</title>
        <authorList>
            <person name="Nguyen G.-S."/>
            <person name="Wentzel A."/>
        </authorList>
    </citation>
    <scope>NUCLEOTIDE SEQUENCE</scope>
    <source>
        <strain evidence="2">P38-E01</strain>
    </source>
</reference>
<evidence type="ECO:0000259" key="1">
    <source>
        <dbReference type="SMART" id="SM00530"/>
    </source>
</evidence>
<protein>
    <submittedName>
        <fullName evidence="2">Helix-turn-helix domain-containing protein</fullName>
    </submittedName>
</protein>